<evidence type="ECO:0000313" key="5">
    <source>
        <dbReference type="EMBL" id="SHK54604.1"/>
    </source>
</evidence>
<dbReference type="Pfam" id="PF07581">
    <property type="entry name" value="Glug"/>
    <property type="match status" value="1"/>
</dbReference>
<feature type="signal peptide" evidence="3">
    <location>
        <begin position="1"/>
        <end position="26"/>
    </location>
</feature>
<dbReference type="InterPro" id="IPR011493">
    <property type="entry name" value="GLUG"/>
</dbReference>
<dbReference type="Gene3D" id="1.10.287.950">
    <property type="entry name" value="Methyl-accepting chemotaxis protein"/>
    <property type="match status" value="1"/>
</dbReference>
<dbReference type="SUPFAM" id="SSF58104">
    <property type="entry name" value="Methyl-accepting chemotaxis protein (MCP) signaling domain"/>
    <property type="match status" value="1"/>
</dbReference>
<feature type="transmembrane region" description="Helical" evidence="2">
    <location>
        <begin position="1025"/>
        <end position="1046"/>
    </location>
</feature>
<evidence type="ECO:0000313" key="6">
    <source>
        <dbReference type="Proteomes" id="UP000183975"/>
    </source>
</evidence>
<evidence type="ECO:0000256" key="2">
    <source>
        <dbReference type="SAM" id="Phobius"/>
    </source>
</evidence>
<feature type="domain" description="GLUG" evidence="4">
    <location>
        <begin position="127"/>
        <end position="148"/>
    </location>
</feature>
<reference evidence="5 6" key="1">
    <citation type="submission" date="2016-11" db="EMBL/GenBank/DDBJ databases">
        <authorList>
            <person name="Jaros S."/>
            <person name="Januszkiewicz K."/>
            <person name="Wedrychowicz H."/>
        </authorList>
    </citation>
    <scope>NUCLEOTIDE SEQUENCE [LARGE SCALE GENOMIC DNA]</scope>
    <source>
        <strain evidence="5 6">DSM 14214</strain>
    </source>
</reference>
<dbReference type="RefSeq" id="WP_072851289.1">
    <property type="nucleotide sequence ID" value="NZ_FRAH01000032.1"/>
</dbReference>
<evidence type="ECO:0000256" key="1">
    <source>
        <dbReference type="SAM" id="Coils"/>
    </source>
</evidence>
<evidence type="ECO:0000256" key="3">
    <source>
        <dbReference type="SAM" id="SignalP"/>
    </source>
</evidence>
<name>A0A1M6TCJ8_9FIRM</name>
<dbReference type="OrthoDB" id="2067910at2"/>
<organism evidence="5 6">
    <name type="scientific">Anaerotignum lactatifermentans DSM 14214</name>
    <dbReference type="NCBI Taxonomy" id="1121323"/>
    <lineage>
        <taxon>Bacteria</taxon>
        <taxon>Bacillati</taxon>
        <taxon>Bacillota</taxon>
        <taxon>Clostridia</taxon>
        <taxon>Lachnospirales</taxon>
        <taxon>Anaerotignaceae</taxon>
        <taxon>Anaerotignum</taxon>
    </lineage>
</organism>
<dbReference type="Gene3D" id="2.160.20.110">
    <property type="match status" value="3"/>
</dbReference>
<feature type="chain" id="PRO_5009921080" description="GLUG domain-containing protein" evidence="3">
    <location>
        <begin position="27"/>
        <end position="1063"/>
    </location>
</feature>
<protein>
    <recommendedName>
        <fullName evidence="4">GLUG domain-containing protein</fullName>
    </recommendedName>
</protein>
<feature type="coiled-coil region" evidence="1">
    <location>
        <begin position="510"/>
        <end position="537"/>
    </location>
</feature>
<sequence length="1063" mass="114624">MKISKRIISLLMAALLVFGLPLSAFASDGGEICIATAEDWKSFVKNCKLDTWSVGKTVVLDTDLDLGGSFTPVPVFSGTFDGNGHSIHMGSYTSAASDTGVFRYVSEGAVVKNLTVTGTWEPSGGKSAIGGIVGHNSGTIENCMFNGVVDGKNNIGGIAGINENTGVITGCTVRGEIRGEHYTGGIAGQNLGSIIRCTNESSVNTDGAEIAPTLDDIDVTHINNTENLSVYTDTGGITGFSSGLLQGCKNVGEIGYPHVGYNVGGIAGRQSGYLHDCENRGDVYGRKDVGGVVGQMEPYLILKFGKDDLERLSDAFSGLQDIMDGMLDHTETTMDDVSFRLDNISAMSDEARESTDYLVHRTEDYVDDTIMTINDLSARADRFLGDLEDILGTGEDVADDITDALNHLHKSVERLEDAAQAGQDAIDSANSGLTKLDRAVQNYKDAWKDVNQSVQNVIGSVGNWEAMEEALADLQGDVTYLKSAGDGVIRAINNTKNEMGDALDSGSDMASDLNGALSRLERSVEQLQDIQDGLSDMVTDMRWAIRDFREGGAPQFAVPDAEYKEQVDNLLDQTGSIFDEVEQMTDEMGDNGDILISDLRAMNDQMRSIMDIMRDIYEKLLDDGEEEEIYEDISEEVTSSTEGVTENCRNYGKVEGDVDTGGICGAIAVEYDFDPEDDLTRQGDTSLNQHFQTKAVLRSSVNYGTVTGKKDYVGGIAGYMKLGSIYKCEAYGKVTSSDGDYIGGIVGSSDSVVRNSDAKVSLSGGSYTGGIAGYGTDIFDCRAMVELTDAEEAAGAIAGKAEGNVKGNYFVDGDWGGVDDISFAGEAEPMAYEDFIAIEGLPERFRSFYLTYMANGAVVDDVAYTYGEKTDSKPIPEVPKLEGSSGNWEELPETVTFDRVIEAVYTQRSSSIASPQTRGEAMLSILLAEGSFEDGAEITMEPVTAEDVGSMDSSKFVEGWKVTLPEDGSITHLMRYCMPEGGGLLKLYLVKDGGAVPLDTQKDGQYLCFNADGTQFTFYAERTPLWHVVAPIAGCVVLVLGVVIFWKRERIKNFVKDKRKKEE</sequence>
<gene>
    <name evidence="5" type="ORF">SAMN02745138_01915</name>
</gene>
<dbReference type="AlphaFoldDB" id="A0A1M6TCJ8"/>
<accession>A0A1M6TCJ8</accession>
<proteinExistence type="predicted"/>
<evidence type="ECO:0000259" key="4">
    <source>
        <dbReference type="Pfam" id="PF07581"/>
    </source>
</evidence>
<keyword evidence="2" id="KW-0472">Membrane</keyword>
<keyword evidence="2" id="KW-0812">Transmembrane</keyword>
<dbReference type="EMBL" id="FRAH01000032">
    <property type="protein sequence ID" value="SHK54604.1"/>
    <property type="molecule type" value="Genomic_DNA"/>
</dbReference>
<dbReference type="Proteomes" id="UP000183975">
    <property type="component" value="Unassembled WGS sequence"/>
</dbReference>
<keyword evidence="6" id="KW-1185">Reference proteome</keyword>
<keyword evidence="2" id="KW-1133">Transmembrane helix</keyword>
<keyword evidence="1" id="KW-0175">Coiled coil</keyword>
<keyword evidence="3" id="KW-0732">Signal</keyword>